<evidence type="ECO:0000256" key="3">
    <source>
        <dbReference type="ARBA" id="ARBA00022729"/>
    </source>
</evidence>
<evidence type="ECO:0000256" key="5">
    <source>
        <dbReference type="ARBA" id="ARBA00022889"/>
    </source>
</evidence>
<keyword evidence="9" id="KW-0393">Immunoglobulin domain</keyword>
<dbReference type="GO" id="GO:0007156">
    <property type="term" value="P:homophilic cell adhesion via plasma membrane adhesion molecules"/>
    <property type="evidence" value="ECO:0007669"/>
    <property type="project" value="TreeGrafter"/>
</dbReference>
<feature type="compositionally biased region" description="Low complexity" evidence="10">
    <location>
        <begin position="288"/>
        <end position="303"/>
    </location>
</feature>
<feature type="domain" description="Ig-like" evidence="11">
    <location>
        <begin position="662"/>
        <end position="752"/>
    </location>
</feature>
<dbReference type="InterPro" id="IPR036179">
    <property type="entry name" value="Ig-like_dom_sf"/>
</dbReference>
<dbReference type="InterPro" id="IPR003598">
    <property type="entry name" value="Ig_sub2"/>
</dbReference>
<dbReference type="GO" id="GO:0007411">
    <property type="term" value="P:axon guidance"/>
    <property type="evidence" value="ECO:0007669"/>
    <property type="project" value="TreeGrafter"/>
</dbReference>
<dbReference type="OrthoDB" id="152385at2759"/>
<dbReference type="FunFam" id="2.60.40.10:FF:000333">
    <property type="entry name" value="Down syndrome cell adhesion molecule"/>
    <property type="match status" value="2"/>
</dbReference>
<protein>
    <recommendedName>
        <fullName evidence="11">Ig-like domain-containing protein</fullName>
    </recommendedName>
</protein>
<feature type="region of interest" description="Disordered" evidence="10">
    <location>
        <begin position="226"/>
        <end position="309"/>
    </location>
</feature>
<keyword evidence="4" id="KW-0677">Repeat</keyword>
<proteinExistence type="predicted"/>
<dbReference type="Proteomes" id="UP001153636">
    <property type="component" value="Chromosome 6"/>
</dbReference>
<evidence type="ECO:0000256" key="8">
    <source>
        <dbReference type="ARBA" id="ARBA00023157"/>
    </source>
</evidence>
<keyword evidence="6" id="KW-1133">Transmembrane helix</keyword>
<keyword evidence="13" id="KW-1185">Reference proteome</keyword>
<evidence type="ECO:0000256" key="10">
    <source>
        <dbReference type="SAM" id="MobiDB-lite"/>
    </source>
</evidence>
<feature type="domain" description="Ig-like" evidence="11">
    <location>
        <begin position="567"/>
        <end position="659"/>
    </location>
</feature>
<reference evidence="12" key="1">
    <citation type="submission" date="2022-01" db="EMBL/GenBank/DDBJ databases">
        <authorList>
            <person name="King R."/>
        </authorList>
    </citation>
    <scope>NUCLEOTIDE SEQUENCE</scope>
</reference>
<dbReference type="FunFam" id="2.60.40.10:FF:001049">
    <property type="entry name" value="Down syndrome cell adhesion molecule-like protein Dscam2"/>
    <property type="match status" value="1"/>
</dbReference>
<dbReference type="PANTHER" id="PTHR10075:SF14">
    <property type="entry name" value="CELL ADHESION MOLECULE DSCAM2-RELATED"/>
    <property type="match status" value="1"/>
</dbReference>
<organism evidence="12 13">
    <name type="scientific">Psylliodes chrysocephalus</name>
    <dbReference type="NCBI Taxonomy" id="3402493"/>
    <lineage>
        <taxon>Eukaryota</taxon>
        <taxon>Metazoa</taxon>
        <taxon>Ecdysozoa</taxon>
        <taxon>Arthropoda</taxon>
        <taxon>Hexapoda</taxon>
        <taxon>Insecta</taxon>
        <taxon>Pterygota</taxon>
        <taxon>Neoptera</taxon>
        <taxon>Endopterygota</taxon>
        <taxon>Coleoptera</taxon>
        <taxon>Polyphaga</taxon>
        <taxon>Cucujiformia</taxon>
        <taxon>Chrysomeloidea</taxon>
        <taxon>Chrysomelidae</taxon>
        <taxon>Galerucinae</taxon>
        <taxon>Alticini</taxon>
        <taxon>Psylliodes</taxon>
    </lineage>
</organism>
<dbReference type="CDD" id="cd20956">
    <property type="entry name" value="IgI_4_Dscam"/>
    <property type="match status" value="1"/>
</dbReference>
<dbReference type="GO" id="GO:0005886">
    <property type="term" value="C:plasma membrane"/>
    <property type="evidence" value="ECO:0007669"/>
    <property type="project" value="TreeGrafter"/>
</dbReference>
<evidence type="ECO:0000313" key="13">
    <source>
        <dbReference type="Proteomes" id="UP001153636"/>
    </source>
</evidence>
<dbReference type="GO" id="GO:0030424">
    <property type="term" value="C:axon"/>
    <property type="evidence" value="ECO:0007669"/>
    <property type="project" value="TreeGrafter"/>
</dbReference>
<dbReference type="AlphaFoldDB" id="A0A9P0D6S8"/>
<feature type="domain" description="Ig-like" evidence="11">
    <location>
        <begin position="392"/>
        <end position="463"/>
    </location>
</feature>
<dbReference type="GO" id="GO:0070593">
    <property type="term" value="P:dendrite self-avoidance"/>
    <property type="evidence" value="ECO:0007669"/>
    <property type="project" value="TreeGrafter"/>
</dbReference>
<sequence>MGWVPLTVASLKDWEEKQTQCRKEHFTMDINEIPTSSFYGKRFKTLASAVDAVEQANIGNSELDVVIIPPEVDYQTDEEEFDEDDLLVANLPEDIPQLVAQNYDGAAVMAGHLGSLQAKVKEKFKNSIFVHCIVHRLNLVLSRSMDNIKDCKVFFSTISGLNVSNLNDLAPNQREEQKILRYYQRIEREKNNNSRCYIKNNKLIIDNNEYTIDELAELEHREMEIRKASSAPSTPSQTLISTEETEGNDDQQLLEKEERNKKTENFSTKVKQDQKPDSTPKPNPTKPNLANKLNNRNNQNRNLCSGSTFSQNSKASKWYNHAGLEPSLIIPGPRVRQLGPVLAIEAVNIEDGGVYRCSASNAGGESSAELRLMVSTNLHVEISPPLLSVHMGGSAEFRCVVSSQSGGPHLVTWYKDGRQLPSTGRGSSETLIVNNIGREDRGMYQCVVRRAEGDTAQAAAELQLGDAPPILLYSFIEQTLQPGPAVSLKCSASGNPTPQISWTLDGFPLPSHGRFVIGQYVTVHGDVISHVNISHVMVEDGGEYTCAAENRAGRSSHSARLNIYVPPKVSPFYAEDTLHVGDRASLTCSVTKGDLPLTISWHKDGRSVEPAQMMSITQVDQFTSILVIESLSPEHNGNYSCVVRNLAAEVSHTQQLVVNVPPIIEPFSFQDGLSEGMRTRTVCGVSKGDPPLVVSWLKDGQPLTPNLGVNVSALDPYSSLLSISSLDSRHSGDFTCVASNPASEVRYTAKLQVKGNHPSLCPSHSPPSSPPVHTPTVALAHATIGPNGQGTVAPTFVLVLLSLSLS</sequence>
<evidence type="ECO:0000256" key="4">
    <source>
        <dbReference type="ARBA" id="ARBA00022737"/>
    </source>
</evidence>
<dbReference type="InterPro" id="IPR013098">
    <property type="entry name" value="Ig_I-set"/>
</dbReference>
<comment type="subcellular location">
    <subcellularLocation>
        <location evidence="1">Membrane</location>
        <topology evidence="1">Single-pass membrane protein</topology>
    </subcellularLocation>
</comment>
<evidence type="ECO:0000313" key="12">
    <source>
        <dbReference type="EMBL" id="CAH1111474.1"/>
    </source>
</evidence>
<keyword evidence="5" id="KW-0130">Cell adhesion</keyword>
<dbReference type="Pfam" id="PF13927">
    <property type="entry name" value="Ig_3"/>
    <property type="match status" value="2"/>
</dbReference>
<evidence type="ECO:0000256" key="7">
    <source>
        <dbReference type="ARBA" id="ARBA00023136"/>
    </source>
</evidence>
<evidence type="ECO:0000259" key="11">
    <source>
        <dbReference type="PROSITE" id="PS50835"/>
    </source>
</evidence>
<feature type="domain" description="Ig-like" evidence="11">
    <location>
        <begin position="276"/>
        <end position="375"/>
    </location>
</feature>
<evidence type="ECO:0000256" key="2">
    <source>
        <dbReference type="ARBA" id="ARBA00022692"/>
    </source>
</evidence>
<feature type="domain" description="Ig-like" evidence="11">
    <location>
        <begin position="468"/>
        <end position="562"/>
    </location>
</feature>
<keyword evidence="3" id="KW-0732">Signal</keyword>
<dbReference type="EMBL" id="OV651818">
    <property type="protein sequence ID" value="CAH1111474.1"/>
    <property type="molecule type" value="Genomic_DNA"/>
</dbReference>
<dbReference type="InterPro" id="IPR003599">
    <property type="entry name" value="Ig_sub"/>
</dbReference>
<keyword evidence="2" id="KW-0812">Transmembrane</keyword>
<dbReference type="FunFam" id="2.60.40.10:FF:000017">
    <property type="entry name" value="Down syndrome cell adhesion molecule b"/>
    <property type="match status" value="1"/>
</dbReference>
<evidence type="ECO:0000256" key="9">
    <source>
        <dbReference type="ARBA" id="ARBA00023319"/>
    </source>
</evidence>
<evidence type="ECO:0000256" key="1">
    <source>
        <dbReference type="ARBA" id="ARBA00004167"/>
    </source>
</evidence>
<dbReference type="SMART" id="SM00409">
    <property type="entry name" value="IG"/>
    <property type="match status" value="5"/>
</dbReference>
<dbReference type="SMART" id="SM00408">
    <property type="entry name" value="IGc2"/>
    <property type="match status" value="4"/>
</dbReference>
<dbReference type="Gene3D" id="2.60.40.10">
    <property type="entry name" value="Immunoglobulins"/>
    <property type="match status" value="5"/>
</dbReference>
<accession>A0A9P0D6S8</accession>
<gene>
    <name evidence="12" type="ORF">PSYICH_LOCUS12791</name>
</gene>
<dbReference type="InterPro" id="IPR013783">
    <property type="entry name" value="Ig-like_fold"/>
</dbReference>
<dbReference type="GO" id="GO:0098632">
    <property type="term" value="F:cell-cell adhesion mediator activity"/>
    <property type="evidence" value="ECO:0007669"/>
    <property type="project" value="TreeGrafter"/>
</dbReference>
<evidence type="ECO:0000256" key="6">
    <source>
        <dbReference type="ARBA" id="ARBA00022989"/>
    </source>
</evidence>
<keyword evidence="7" id="KW-0472">Membrane</keyword>
<dbReference type="PROSITE" id="PS50835">
    <property type="entry name" value="IG_LIKE"/>
    <property type="match status" value="5"/>
</dbReference>
<feature type="compositionally biased region" description="Basic and acidic residues" evidence="10">
    <location>
        <begin position="253"/>
        <end position="278"/>
    </location>
</feature>
<dbReference type="Pfam" id="PF07679">
    <property type="entry name" value="I-set"/>
    <property type="match status" value="2"/>
</dbReference>
<keyword evidence="8" id="KW-1015">Disulfide bond</keyword>
<name>A0A9P0D6S8_9CUCU</name>
<dbReference type="PANTHER" id="PTHR10075">
    <property type="entry name" value="BASIGIN RELATED"/>
    <property type="match status" value="1"/>
</dbReference>
<feature type="compositionally biased region" description="Polar residues" evidence="10">
    <location>
        <begin position="230"/>
        <end position="242"/>
    </location>
</feature>
<dbReference type="SUPFAM" id="SSF48726">
    <property type="entry name" value="Immunoglobulin"/>
    <property type="match status" value="5"/>
</dbReference>
<dbReference type="InterPro" id="IPR007110">
    <property type="entry name" value="Ig-like_dom"/>
</dbReference>